<dbReference type="PANTHER" id="PTHR34846">
    <property type="entry name" value="4-CARBOXYMUCONOLACTONE DECARBOXYLASE FAMILY PROTEIN (AFU_ORTHOLOGUE AFUA_6G11590)"/>
    <property type="match status" value="1"/>
</dbReference>
<dbReference type="SUPFAM" id="SSF69118">
    <property type="entry name" value="AhpD-like"/>
    <property type="match status" value="1"/>
</dbReference>
<sequence>MDILSSLPEGNWKLNKQRIPLLEPESFPPKQQAILAGLRKASKAERNYNVFLILAKLGDGLSQYLPFFSNLLFAGKISRVDKEKIVLRVAWRVGCAYEWVHHTKLSMLLGISMSEIKSMALEYSDSWTPRVAAFVHASDELLASKTLSDSTWEELREHLSDDEIVEFCFLVGHYVMVAMTINTSGIPVEPELLKSIA</sequence>
<feature type="domain" description="Carboxymuconolactone decarboxylase-like" evidence="1">
    <location>
        <begin position="67"/>
        <end position="137"/>
    </location>
</feature>
<evidence type="ECO:0000313" key="3">
    <source>
        <dbReference type="Proteomes" id="UP000537188"/>
    </source>
</evidence>
<dbReference type="Pfam" id="PF02627">
    <property type="entry name" value="CMD"/>
    <property type="match status" value="1"/>
</dbReference>
<organism evidence="2 3">
    <name type="scientific">Pseudomonas yamanorum</name>
    <dbReference type="NCBI Taxonomy" id="515393"/>
    <lineage>
        <taxon>Bacteria</taxon>
        <taxon>Pseudomonadati</taxon>
        <taxon>Pseudomonadota</taxon>
        <taxon>Gammaproteobacteria</taxon>
        <taxon>Pseudomonadales</taxon>
        <taxon>Pseudomonadaceae</taxon>
        <taxon>Pseudomonas</taxon>
    </lineage>
</organism>
<dbReference type="InterPro" id="IPR003779">
    <property type="entry name" value="CMD-like"/>
</dbReference>
<dbReference type="Proteomes" id="UP000537188">
    <property type="component" value="Unassembled WGS sequence"/>
</dbReference>
<reference evidence="2 3" key="1">
    <citation type="submission" date="2020-04" db="EMBL/GenBank/DDBJ databases">
        <title>Molecular characterization of pseudomonads from Agaricus bisporus reveal novel blotch 2 pathogens in Western Europe.</title>
        <authorList>
            <person name="Taparia T."/>
            <person name="Krijger M."/>
            <person name="Haynes E."/>
            <person name="Elpinstone J.G."/>
            <person name="Noble R."/>
            <person name="Van Der Wolf J."/>
        </authorList>
    </citation>
    <scope>NUCLEOTIDE SEQUENCE [LARGE SCALE GENOMIC DNA]</scope>
    <source>
        <strain evidence="2 3">IPO3781</strain>
    </source>
</reference>
<proteinExistence type="predicted"/>
<dbReference type="AlphaFoldDB" id="A0A7Y8FFM6"/>
<dbReference type="EMBL" id="JACARF010000023">
    <property type="protein sequence ID" value="NWE77811.1"/>
    <property type="molecule type" value="Genomic_DNA"/>
</dbReference>
<dbReference type="GO" id="GO:0051920">
    <property type="term" value="F:peroxiredoxin activity"/>
    <property type="evidence" value="ECO:0007669"/>
    <property type="project" value="InterPro"/>
</dbReference>
<comment type="caution">
    <text evidence="2">The sequence shown here is derived from an EMBL/GenBank/DDBJ whole genome shotgun (WGS) entry which is preliminary data.</text>
</comment>
<accession>A0A7Y8FFM6</accession>
<dbReference type="Gene3D" id="1.20.1290.10">
    <property type="entry name" value="AhpD-like"/>
    <property type="match status" value="1"/>
</dbReference>
<evidence type="ECO:0000259" key="1">
    <source>
        <dbReference type="Pfam" id="PF02627"/>
    </source>
</evidence>
<dbReference type="InterPro" id="IPR029032">
    <property type="entry name" value="AhpD-like"/>
</dbReference>
<gene>
    <name evidence="2" type="ORF">HX828_19790</name>
</gene>
<dbReference type="PANTHER" id="PTHR34846:SF5">
    <property type="entry name" value="CARBOXYMUCONOLACTONE DECARBOXYLASE-LIKE DOMAIN-CONTAINING PROTEIN"/>
    <property type="match status" value="1"/>
</dbReference>
<name>A0A7Y8FFM6_9PSED</name>
<dbReference type="RefSeq" id="WP_177115197.1">
    <property type="nucleotide sequence ID" value="NZ_JACARF010000023.1"/>
</dbReference>
<protein>
    <submittedName>
        <fullName evidence="2">Carboxymuconolactone decarboxylase family protein</fullName>
    </submittedName>
</protein>
<evidence type="ECO:0000313" key="2">
    <source>
        <dbReference type="EMBL" id="NWE77811.1"/>
    </source>
</evidence>